<evidence type="ECO:0000256" key="2">
    <source>
        <dbReference type="ARBA" id="ARBA00022475"/>
    </source>
</evidence>
<dbReference type="PANTHER" id="PTHR42709:SF6">
    <property type="entry name" value="UNDECAPRENYL PHOSPHATE TRANSPORTER A"/>
    <property type="match status" value="1"/>
</dbReference>
<dbReference type="AlphaFoldDB" id="A0A0G0SK23"/>
<dbReference type="GO" id="GO:0005886">
    <property type="term" value="C:plasma membrane"/>
    <property type="evidence" value="ECO:0007669"/>
    <property type="project" value="UniProtKB-SubCell"/>
</dbReference>
<gene>
    <name evidence="8" type="ORF">UU02_C0042G0002</name>
</gene>
<feature type="domain" description="VTT" evidence="7">
    <location>
        <begin position="33"/>
        <end position="162"/>
    </location>
</feature>
<dbReference type="PANTHER" id="PTHR42709">
    <property type="entry name" value="ALKALINE PHOSPHATASE LIKE PROTEIN"/>
    <property type="match status" value="1"/>
</dbReference>
<name>A0A0G0SK23_9BACT</name>
<feature type="transmembrane region" description="Helical" evidence="6">
    <location>
        <begin position="175"/>
        <end position="196"/>
    </location>
</feature>
<keyword evidence="4 6" id="KW-1133">Transmembrane helix</keyword>
<evidence type="ECO:0000259" key="7">
    <source>
        <dbReference type="Pfam" id="PF09335"/>
    </source>
</evidence>
<accession>A0A0G0SK23</accession>
<dbReference type="Pfam" id="PF09335">
    <property type="entry name" value="VTT_dom"/>
    <property type="match status" value="1"/>
</dbReference>
<evidence type="ECO:0000256" key="4">
    <source>
        <dbReference type="ARBA" id="ARBA00022989"/>
    </source>
</evidence>
<organism evidence="8 9">
    <name type="scientific">Candidatus Woesebacteria bacterium GW2011_GWA1_40_43</name>
    <dbReference type="NCBI Taxonomy" id="1618553"/>
    <lineage>
        <taxon>Bacteria</taxon>
        <taxon>Candidatus Woeseibacteriota</taxon>
    </lineage>
</organism>
<evidence type="ECO:0000256" key="5">
    <source>
        <dbReference type="ARBA" id="ARBA00023136"/>
    </source>
</evidence>
<keyword evidence="5 6" id="KW-0472">Membrane</keyword>
<evidence type="ECO:0000256" key="3">
    <source>
        <dbReference type="ARBA" id="ARBA00022692"/>
    </source>
</evidence>
<evidence type="ECO:0000313" key="8">
    <source>
        <dbReference type="EMBL" id="KKR62706.1"/>
    </source>
</evidence>
<dbReference type="EMBL" id="LBZA01000042">
    <property type="protein sequence ID" value="KKR62706.1"/>
    <property type="molecule type" value="Genomic_DNA"/>
</dbReference>
<comment type="caution">
    <text evidence="8">The sequence shown here is derived from an EMBL/GenBank/DDBJ whole genome shotgun (WGS) entry which is preliminary data.</text>
</comment>
<keyword evidence="3 6" id="KW-0812">Transmembrane</keyword>
<keyword evidence="2" id="KW-1003">Cell membrane</keyword>
<protein>
    <recommendedName>
        <fullName evidence="7">VTT domain-containing protein</fullName>
    </recommendedName>
</protein>
<dbReference type="InterPro" id="IPR032816">
    <property type="entry name" value="VTT_dom"/>
</dbReference>
<feature type="transmembrane region" description="Helical" evidence="6">
    <location>
        <begin position="53"/>
        <end position="74"/>
    </location>
</feature>
<proteinExistence type="predicted"/>
<feature type="transmembrane region" description="Helical" evidence="6">
    <location>
        <begin position="142"/>
        <end position="163"/>
    </location>
</feature>
<feature type="transmembrane region" description="Helical" evidence="6">
    <location>
        <begin position="12"/>
        <end position="33"/>
    </location>
</feature>
<dbReference type="InterPro" id="IPR051311">
    <property type="entry name" value="DedA_domain"/>
</dbReference>
<reference evidence="8 9" key="1">
    <citation type="journal article" date="2015" name="Nature">
        <title>rRNA introns, odd ribosomes, and small enigmatic genomes across a large radiation of phyla.</title>
        <authorList>
            <person name="Brown C.T."/>
            <person name="Hug L.A."/>
            <person name="Thomas B.C."/>
            <person name="Sharon I."/>
            <person name="Castelle C.J."/>
            <person name="Singh A."/>
            <person name="Wilkins M.J."/>
            <person name="Williams K.H."/>
            <person name="Banfield J.F."/>
        </authorList>
    </citation>
    <scope>NUCLEOTIDE SEQUENCE [LARGE SCALE GENOMIC DNA]</scope>
</reference>
<dbReference type="Proteomes" id="UP000034293">
    <property type="component" value="Unassembled WGS sequence"/>
</dbReference>
<evidence type="ECO:0000256" key="6">
    <source>
        <dbReference type="SAM" id="Phobius"/>
    </source>
</evidence>
<sequence>MRILADFLTSFISSYGYFAVFIFMTAESALIPIPSEVTMTFAGFLSGIGIMNIWVVILIGAFGNLVGSLLAFWLGRKMGEEWIRVAIRKWGKWVLIHEKDFDKALVWFGKYGQGITFGSRLLPIVRTFISLPAGIANMDIKLFSLLTFIGSFIWSAVLAFIGLKLGQNWNAIEPIFRKFQYLIVGVFFALAVLYVWNHFRKNKKE</sequence>
<evidence type="ECO:0000256" key="1">
    <source>
        <dbReference type="ARBA" id="ARBA00004651"/>
    </source>
</evidence>
<evidence type="ECO:0000313" key="9">
    <source>
        <dbReference type="Proteomes" id="UP000034293"/>
    </source>
</evidence>
<comment type="subcellular location">
    <subcellularLocation>
        <location evidence="1">Cell membrane</location>
        <topology evidence="1">Multi-pass membrane protein</topology>
    </subcellularLocation>
</comment>